<dbReference type="EMBL" id="CAMAPF010000914">
    <property type="protein sequence ID" value="CAH9119417.1"/>
    <property type="molecule type" value="Genomic_DNA"/>
</dbReference>
<evidence type="ECO:0000313" key="1">
    <source>
        <dbReference type="EMBL" id="CAH9119417.1"/>
    </source>
</evidence>
<reference evidence="1" key="1">
    <citation type="submission" date="2022-07" db="EMBL/GenBank/DDBJ databases">
        <authorList>
            <person name="Macas J."/>
            <person name="Novak P."/>
            <person name="Neumann P."/>
        </authorList>
    </citation>
    <scope>NUCLEOTIDE SEQUENCE</scope>
</reference>
<proteinExistence type="predicted"/>
<organism evidence="1 2">
    <name type="scientific">Cuscuta epithymum</name>
    <dbReference type="NCBI Taxonomy" id="186058"/>
    <lineage>
        <taxon>Eukaryota</taxon>
        <taxon>Viridiplantae</taxon>
        <taxon>Streptophyta</taxon>
        <taxon>Embryophyta</taxon>
        <taxon>Tracheophyta</taxon>
        <taxon>Spermatophyta</taxon>
        <taxon>Magnoliopsida</taxon>
        <taxon>eudicotyledons</taxon>
        <taxon>Gunneridae</taxon>
        <taxon>Pentapetalae</taxon>
        <taxon>asterids</taxon>
        <taxon>lamiids</taxon>
        <taxon>Solanales</taxon>
        <taxon>Convolvulaceae</taxon>
        <taxon>Cuscuteae</taxon>
        <taxon>Cuscuta</taxon>
        <taxon>Cuscuta subgen. Cuscuta</taxon>
    </lineage>
</organism>
<accession>A0AAV0EBD8</accession>
<gene>
    <name evidence="1" type="ORF">CEPIT_LOCUS22662</name>
</gene>
<keyword evidence="2" id="KW-1185">Reference proteome</keyword>
<name>A0AAV0EBD8_9ASTE</name>
<evidence type="ECO:0000313" key="2">
    <source>
        <dbReference type="Proteomes" id="UP001152523"/>
    </source>
</evidence>
<dbReference type="Proteomes" id="UP001152523">
    <property type="component" value="Unassembled WGS sequence"/>
</dbReference>
<comment type="caution">
    <text evidence="1">The sequence shown here is derived from an EMBL/GenBank/DDBJ whole genome shotgun (WGS) entry which is preliminary data.</text>
</comment>
<sequence>MMPRLMYVSVDKLVTIPFTIQVTNASVSARPEVDMLVTAKPLEAHAASFIYVVTNIRISSNPEFDVPDTAKPLEARAVSFIDVAGPENGVAVPYAVYNNVTDAPNATQAACNATKATNVQLPTGF</sequence>
<dbReference type="AlphaFoldDB" id="A0AAV0EBD8"/>
<protein>
    <submittedName>
        <fullName evidence="1">Uncharacterized protein</fullName>
    </submittedName>
</protein>